<feature type="signal peptide" evidence="1">
    <location>
        <begin position="1"/>
        <end position="17"/>
    </location>
</feature>
<comment type="caution">
    <text evidence="2">The sequence shown here is derived from an EMBL/GenBank/DDBJ whole genome shotgun (WGS) entry which is preliminary data.</text>
</comment>
<gene>
    <name evidence="2" type="ORF">CQW29_16155</name>
</gene>
<dbReference type="Proteomes" id="UP000239181">
    <property type="component" value="Unassembled WGS sequence"/>
</dbReference>
<dbReference type="EMBL" id="PDET01000011">
    <property type="protein sequence ID" value="PRD14394.1"/>
    <property type="molecule type" value="Genomic_DNA"/>
</dbReference>
<keyword evidence="3" id="KW-1185">Reference proteome</keyword>
<dbReference type="AlphaFoldDB" id="A0A2S9I9J4"/>
<protein>
    <recommendedName>
        <fullName evidence="4">Lipoprotein</fullName>
    </recommendedName>
</protein>
<organism evidence="2 3">
    <name type="scientific">Pantoea coffeiphila</name>
    <dbReference type="NCBI Taxonomy" id="1465635"/>
    <lineage>
        <taxon>Bacteria</taxon>
        <taxon>Pseudomonadati</taxon>
        <taxon>Pseudomonadota</taxon>
        <taxon>Gammaproteobacteria</taxon>
        <taxon>Enterobacterales</taxon>
        <taxon>Erwiniaceae</taxon>
        <taxon>Pantoea</taxon>
    </lineage>
</organism>
<sequence length="62" mass="6982">MKITLLLSLALPLILTACSEKRSEQAREETPACRHYRMMMTAPIPPDVHNRLKLACEASMAE</sequence>
<dbReference type="RefSeq" id="WP_216364374.1">
    <property type="nucleotide sequence ID" value="NZ_PDET01000011.1"/>
</dbReference>
<feature type="chain" id="PRO_5015770853" description="Lipoprotein" evidence="1">
    <location>
        <begin position="18"/>
        <end position="62"/>
    </location>
</feature>
<evidence type="ECO:0000256" key="1">
    <source>
        <dbReference type="SAM" id="SignalP"/>
    </source>
</evidence>
<proteinExistence type="predicted"/>
<evidence type="ECO:0000313" key="2">
    <source>
        <dbReference type="EMBL" id="PRD14394.1"/>
    </source>
</evidence>
<evidence type="ECO:0000313" key="3">
    <source>
        <dbReference type="Proteomes" id="UP000239181"/>
    </source>
</evidence>
<accession>A0A2S9I9J4</accession>
<evidence type="ECO:0008006" key="4">
    <source>
        <dbReference type="Google" id="ProtNLM"/>
    </source>
</evidence>
<keyword evidence="1" id="KW-0732">Signal</keyword>
<dbReference type="PROSITE" id="PS51257">
    <property type="entry name" value="PROKAR_LIPOPROTEIN"/>
    <property type="match status" value="1"/>
</dbReference>
<reference evidence="2 3" key="1">
    <citation type="submission" date="2017-10" db="EMBL/GenBank/DDBJ databases">
        <title>Draft genome of two endophytic bacteria isolated from 'guarana' Paullinia cupana (Mart.) Ducke.</title>
        <authorList>
            <person name="Siqueira K.A."/>
            <person name="Liotti R.G."/>
            <person name="Mendes T.A."/>
            <person name="Soares M.A."/>
        </authorList>
    </citation>
    <scope>NUCLEOTIDE SEQUENCE [LARGE SCALE GENOMIC DNA]</scope>
    <source>
        <strain evidence="2 3">342</strain>
    </source>
</reference>
<name>A0A2S9I9J4_9GAMM</name>